<dbReference type="SUPFAM" id="SSF55874">
    <property type="entry name" value="ATPase domain of HSP90 chaperone/DNA topoisomerase II/histidine kinase"/>
    <property type="match status" value="1"/>
</dbReference>
<dbReference type="EMBL" id="CP047656">
    <property type="protein sequence ID" value="QHJ10079.1"/>
    <property type="molecule type" value="Genomic_DNA"/>
</dbReference>
<feature type="domain" description="Signal transduction histidine kinase internal region" evidence="3">
    <location>
        <begin position="170"/>
        <end position="250"/>
    </location>
</feature>
<keyword evidence="5" id="KW-1185">Reference proteome</keyword>
<dbReference type="GO" id="GO:0016020">
    <property type="term" value="C:membrane"/>
    <property type="evidence" value="ECO:0007669"/>
    <property type="project" value="InterPro"/>
</dbReference>
<dbReference type="InterPro" id="IPR010559">
    <property type="entry name" value="Sig_transdc_His_kin_internal"/>
</dbReference>
<evidence type="ECO:0000256" key="1">
    <source>
        <dbReference type="SAM" id="Phobius"/>
    </source>
</evidence>
<reference evidence="4 5" key="1">
    <citation type="submission" date="2019-12" db="EMBL/GenBank/DDBJ databases">
        <title>Genome sequencing and assembly of endphytes of Porphyra tenera.</title>
        <authorList>
            <person name="Park J.M."/>
            <person name="Shin R."/>
            <person name="Jo S.H."/>
        </authorList>
    </citation>
    <scope>NUCLEOTIDE SEQUENCE [LARGE SCALE GENOMIC DNA]</scope>
    <source>
        <strain evidence="4 5">GPM4</strain>
    </source>
</reference>
<dbReference type="InterPro" id="IPR003594">
    <property type="entry name" value="HATPase_dom"/>
</dbReference>
<proteinExistence type="predicted"/>
<organism evidence="4 5">
    <name type="scientific">Paraglaciecola mesophila</name>
    <dbReference type="NCBI Taxonomy" id="197222"/>
    <lineage>
        <taxon>Bacteria</taxon>
        <taxon>Pseudomonadati</taxon>
        <taxon>Pseudomonadota</taxon>
        <taxon>Gammaproteobacteria</taxon>
        <taxon>Alteromonadales</taxon>
        <taxon>Alteromonadaceae</taxon>
        <taxon>Paraglaciecola</taxon>
    </lineage>
</organism>
<dbReference type="EC" id="2.7.13.3" evidence="4"/>
<dbReference type="InterPro" id="IPR050640">
    <property type="entry name" value="Bact_2-comp_sensor_kinase"/>
</dbReference>
<dbReference type="InterPro" id="IPR036890">
    <property type="entry name" value="HATPase_C_sf"/>
</dbReference>
<feature type="domain" description="Histidine kinase/HSP90-like ATPase" evidence="2">
    <location>
        <begin position="268"/>
        <end position="364"/>
    </location>
</feature>
<dbReference type="Pfam" id="PF06580">
    <property type="entry name" value="His_kinase"/>
    <property type="match status" value="1"/>
</dbReference>
<dbReference type="OrthoDB" id="2514702at2"/>
<keyword evidence="1" id="KW-0812">Transmembrane</keyword>
<evidence type="ECO:0000259" key="3">
    <source>
        <dbReference type="Pfam" id="PF06580"/>
    </source>
</evidence>
<keyword evidence="4" id="KW-0418">Kinase</keyword>
<feature type="transmembrane region" description="Helical" evidence="1">
    <location>
        <begin position="25"/>
        <end position="47"/>
    </location>
</feature>
<protein>
    <submittedName>
        <fullName evidence="4">Sensor histidine kinase BtsS</fullName>
        <ecNumber evidence="4">2.7.13.3</ecNumber>
    </submittedName>
</protein>
<evidence type="ECO:0000259" key="2">
    <source>
        <dbReference type="Pfam" id="PF02518"/>
    </source>
</evidence>
<name>A0A857JDH5_9ALTE</name>
<dbReference type="PANTHER" id="PTHR34220:SF7">
    <property type="entry name" value="SENSOR HISTIDINE KINASE YPDA"/>
    <property type="match status" value="1"/>
</dbReference>
<feature type="transmembrane region" description="Helical" evidence="1">
    <location>
        <begin position="87"/>
        <end position="105"/>
    </location>
</feature>
<accession>A0A857JDH5</accession>
<feature type="transmembrane region" description="Helical" evidence="1">
    <location>
        <begin position="125"/>
        <end position="147"/>
    </location>
</feature>
<dbReference type="GO" id="GO:0000155">
    <property type="term" value="F:phosphorelay sensor kinase activity"/>
    <property type="evidence" value="ECO:0007669"/>
    <property type="project" value="InterPro"/>
</dbReference>
<dbReference type="KEGG" id="pmes:FX988_00288"/>
<dbReference type="AlphaFoldDB" id="A0A857JDH5"/>
<dbReference type="PANTHER" id="PTHR34220">
    <property type="entry name" value="SENSOR HISTIDINE KINASE YPDA"/>
    <property type="match status" value="1"/>
</dbReference>
<keyword evidence="1" id="KW-1133">Transmembrane helix</keyword>
<evidence type="ECO:0000313" key="4">
    <source>
        <dbReference type="EMBL" id="QHJ10079.1"/>
    </source>
</evidence>
<dbReference type="Proteomes" id="UP000464524">
    <property type="component" value="Chromosome"/>
</dbReference>
<keyword evidence="1" id="KW-0472">Membrane</keyword>
<dbReference type="Gene3D" id="3.30.565.10">
    <property type="entry name" value="Histidine kinase-like ATPase, C-terminal domain"/>
    <property type="match status" value="1"/>
</dbReference>
<keyword evidence="4" id="KW-0808">Transferase</keyword>
<evidence type="ECO:0000313" key="5">
    <source>
        <dbReference type="Proteomes" id="UP000464524"/>
    </source>
</evidence>
<feature type="transmembrane region" description="Helical" evidence="1">
    <location>
        <begin position="53"/>
        <end position="75"/>
    </location>
</feature>
<gene>
    <name evidence="4" type="ORF">FX988_00288</name>
</gene>
<sequence>MLISLNFNGISKMKWQALFETRERLFWTLHTLGWGGFAVIYYIGSFLHDMRSVWLFVIILNAYAGWLLTIPLRYIFARAMKLSPLKMLMVVLASVYIIALMWALVKNVNYWEIYKKGYRPEEWYMYFTNTVNSLIMIGCWTGLYFGIKNYQMLLKEKQNSLRASTMAHQAHIKMLRYQLNPHFLFNTLNAISTLILMKENKTAESMVSRLSDFLRYSLDKDPIKKVPLRQEIEALTLYLAIEKVRFEDRLTVIWDVQQTANEALVPSLILQPLIENSIKYAISKLEDGGCIAISAKVFGRDLMLEVTDNGPGADIQDGQMYRENGVGLQNIQERLGSLYKDDFSFSISNSQPSGIKVCIRIPFET</sequence>
<dbReference type="Pfam" id="PF02518">
    <property type="entry name" value="HATPase_c"/>
    <property type="match status" value="1"/>
</dbReference>